<sequence>MNILEKQALKFLLKHTQEQHLEEMENFVQTHWARYRAGEINFTDIKKLAKEAKPWLKPESVSEITAFVKTWAHRLNLK</sequence>
<dbReference type="OrthoDB" id="8602209at2"/>
<organism evidence="1 2">
    <name type="scientific">Neisseria arctica</name>
    <dbReference type="NCBI Taxonomy" id="1470200"/>
    <lineage>
        <taxon>Bacteria</taxon>
        <taxon>Pseudomonadati</taxon>
        <taxon>Pseudomonadota</taxon>
        <taxon>Betaproteobacteria</taxon>
        <taxon>Neisseriales</taxon>
        <taxon>Neisseriaceae</taxon>
        <taxon>Neisseria</taxon>
    </lineage>
</organism>
<name>A0A0J0YPY6_9NEIS</name>
<evidence type="ECO:0000313" key="2">
    <source>
        <dbReference type="Proteomes" id="UP000036027"/>
    </source>
</evidence>
<dbReference type="EMBL" id="JTDO01000018">
    <property type="protein sequence ID" value="KLT72185.1"/>
    <property type="molecule type" value="Genomic_DNA"/>
</dbReference>
<dbReference type="AlphaFoldDB" id="A0A0J0YPY6"/>
<evidence type="ECO:0000313" key="1">
    <source>
        <dbReference type="EMBL" id="KLT72185.1"/>
    </source>
</evidence>
<dbReference type="PATRIC" id="fig|1470200.3.peg.928"/>
<gene>
    <name evidence="1" type="ORF">PL75_09610</name>
</gene>
<protein>
    <submittedName>
        <fullName evidence="1">Uncharacterized protein</fullName>
    </submittedName>
</protein>
<reference evidence="1 2" key="1">
    <citation type="submission" date="2014-11" db="EMBL/GenBank/DDBJ databases">
        <title>Genome of a novel goose pathogen.</title>
        <authorList>
            <person name="Hansen C.M."/>
            <person name="Hueffer K."/>
            <person name="Choi S.C."/>
        </authorList>
    </citation>
    <scope>NUCLEOTIDE SEQUENCE [LARGE SCALE GENOMIC DNA]</scope>
    <source>
        <strain evidence="1 2">KH1503</strain>
    </source>
</reference>
<dbReference type="RefSeq" id="WP_047761719.1">
    <property type="nucleotide sequence ID" value="NZ_CP091510.1"/>
</dbReference>
<dbReference type="Proteomes" id="UP000036027">
    <property type="component" value="Unassembled WGS sequence"/>
</dbReference>
<comment type="caution">
    <text evidence="1">The sequence shown here is derived from an EMBL/GenBank/DDBJ whole genome shotgun (WGS) entry which is preliminary data.</text>
</comment>
<proteinExistence type="predicted"/>
<keyword evidence="2" id="KW-1185">Reference proteome</keyword>
<accession>A0A0J0YPY6</accession>